<feature type="region of interest" description="Disordered" evidence="2">
    <location>
        <begin position="123"/>
        <end position="221"/>
    </location>
</feature>
<evidence type="ECO:0000259" key="3">
    <source>
        <dbReference type="SMART" id="SM00701"/>
    </source>
</evidence>
<dbReference type="InterPro" id="IPR015510">
    <property type="entry name" value="PGRP"/>
</dbReference>
<dbReference type="RefSeq" id="WP_071803930.1">
    <property type="nucleotide sequence ID" value="NZ_MEIA01000076.1"/>
</dbReference>
<feature type="domain" description="Peptidoglycan recognition protein family" evidence="3">
    <location>
        <begin position="234"/>
        <end position="382"/>
    </location>
</feature>
<comment type="caution">
    <text evidence="4">The sequence shown here is derived from an EMBL/GenBank/DDBJ whole genome shotgun (WGS) entry which is preliminary data.</text>
</comment>
<dbReference type="PANTHER" id="PTHR11022:SF41">
    <property type="entry name" value="PEPTIDOGLYCAN-RECOGNITION PROTEIN LC-RELATED"/>
    <property type="match status" value="1"/>
</dbReference>
<dbReference type="Gene3D" id="2.60.120.260">
    <property type="entry name" value="Galactose-binding domain-like"/>
    <property type="match status" value="1"/>
</dbReference>
<dbReference type="SMART" id="SM00701">
    <property type="entry name" value="PGRP"/>
    <property type="match status" value="1"/>
</dbReference>
<dbReference type="GO" id="GO:0009253">
    <property type="term" value="P:peptidoglycan catabolic process"/>
    <property type="evidence" value="ECO:0007669"/>
    <property type="project" value="InterPro"/>
</dbReference>
<dbReference type="SUPFAM" id="SSF55846">
    <property type="entry name" value="N-acetylmuramoyl-L-alanine amidase-like"/>
    <property type="match status" value="1"/>
</dbReference>
<dbReference type="InterPro" id="IPR002502">
    <property type="entry name" value="Amidase_domain"/>
</dbReference>
<dbReference type="InterPro" id="IPR006619">
    <property type="entry name" value="PGRP_domain_met/bac"/>
</dbReference>
<dbReference type="InterPro" id="IPR036505">
    <property type="entry name" value="Amidase/PGRP_sf"/>
</dbReference>
<comment type="similarity">
    <text evidence="1">Belongs to the N-acetylmuramoyl-L-alanine amidase 2 family.</text>
</comment>
<evidence type="ECO:0000256" key="1">
    <source>
        <dbReference type="ARBA" id="ARBA00007553"/>
    </source>
</evidence>
<sequence length="727" mass="74288">MRLRWVTGTAVVVAGGVTAAVLYLPSAPPAQTTPEGSAATAEVAAEPLVQRGDGKPVRGELQTLALPVAAGARSAEAPKRSTKRFSLLGVTWTDSARAVDGTIEVRTRSAGTKAWSGWHALDADGLRGPETRKGRGATEPLWVGPSDGVAARIRGRAGTSPLPAGLRLDLIDPGSPSPSSSSGGQGGGFAVDPAPSGPVPSLPAPSLPVPGPSGSVPSSSVPAPAVRAAAVTLPSYVSRSGWGADESIVDAPPVIAPAVKVVFVHHTADAAPSDCAKSAAHIRAIHTYHTKSLDWGDIGYNFLVDRCGTLFEGRAGGVDKAVVGAQTYGFNTGSSGVAVLGTYINGGVPEVTRRVLSQLAAAKLTAYGFDPAGTATMTSGVDGGKFPRGTVVTFNRISGHRDGYATQCPGDALYAQLPLIRAEATDRVLGLTVKPPAGSVRVAQTYYLRGSAAMSWSAATPTAQIAGFDVLVDGAVRASFPPAARSGVVPVPPGSHKVAVRATHVRGVVATSPALTVFSDVTAPVVTAQGLSLRGGTVSTTAVPVTMAFAATDNVKVAWVGATSPSTATLPATARSWATTARSGAARTFRISARDAVGNVGTGSLVRTPVLVSETAARRTGAWTVARKTSHLNGSALTSARRNTKLSWTFTGRAVSLIAARSIRSGQVDVYVDGKKVATVDTRAKTTATRQAVWTRNLASGRHTVTVVVRATSGRPSVTLDGLSYLR</sequence>
<feature type="compositionally biased region" description="Low complexity" evidence="2">
    <location>
        <begin position="173"/>
        <end position="182"/>
    </location>
</feature>
<reference evidence="4 5" key="1">
    <citation type="submission" date="2016-09" db="EMBL/GenBank/DDBJ databases">
        <title>Couchioplanes caeruleus draft genome sequence.</title>
        <authorList>
            <person name="Sheehan J."/>
            <person name="Caffrey P."/>
        </authorList>
    </citation>
    <scope>NUCLEOTIDE SEQUENCE [LARGE SCALE GENOMIC DNA]</scope>
    <source>
        <strain evidence="4 5">DSM 43634</strain>
    </source>
</reference>
<dbReference type="AlphaFoldDB" id="A0A1K0GRB4"/>
<accession>A0A1K0GRB4</accession>
<name>A0A1K0GRB4_9ACTN</name>
<keyword evidence="5" id="KW-1185">Reference proteome</keyword>
<dbReference type="Proteomes" id="UP000182486">
    <property type="component" value="Unassembled WGS sequence"/>
</dbReference>
<organism evidence="4 5">
    <name type="scientific">Couchioplanes caeruleus subsp. caeruleus</name>
    <dbReference type="NCBI Taxonomy" id="56427"/>
    <lineage>
        <taxon>Bacteria</taxon>
        <taxon>Bacillati</taxon>
        <taxon>Actinomycetota</taxon>
        <taxon>Actinomycetes</taxon>
        <taxon>Micromonosporales</taxon>
        <taxon>Micromonosporaceae</taxon>
        <taxon>Couchioplanes</taxon>
    </lineage>
</organism>
<dbReference type="EMBL" id="MEIA01000076">
    <property type="protein sequence ID" value="OJF14942.1"/>
    <property type="molecule type" value="Genomic_DNA"/>
</dbReference>
<dbReference type="PANTHER" id="PTHR11022">
    <property type="entry name" value="PEPTIDOGLYCAN RECOGNITION PROTEIN"/>
    <property type="match status" value="1"/>
</dbReference>
<dbReference type="Pfam" id="PF01510">
    <property type="entry name" value="Amidase_2"/>
    <property type="match status" value="1"/>
</dbReference>
<dbReference type="CDD" id="cd06583">
    <property type="entry name" value="PGRP"/>
    <property type="match status" value="1"/>
</dbReference>
<dbReference type="Gene3D" id="3.40.80.10">
    <property type="entry name" value="Peptidoglycan recognition protein-like"/>
    <property type="match status" value="1"/>
</dbReference>
<evidence type="ECO:0000256" key="2">
    <source>
        <dbReference type="SAM" id="MobiDB-lite"/>
    </source>
</evidence>
<proteinExistence type="inferred from homology"/>
<feature type="compositionally biased region" description="Pro residues" evidence="2">
    <location>
        <begin position="195"/>
        <end position="211"/>
    </location>
</feature>
<dbReference type="GO" id="GO:0008270">
    <property type="term" value="F:zinc ion binding"/>
    <property type="evidence" value="ECO:0007669"/>
    <property type="project" value="InterPro"/>
</dbReference>
<protein>
    <recommendedName>
        <fullName evidence="3">Peptidoglycan recognition protein family domain-containing protein</fullName>
    </recommendedName>
</protein>
<evidence type="ECO:0000313" key="4">
    <source>
        <dbReference type="EMBL" id="OJF14942.1"/>
    </source>
</evidence>
<evidence type="ECO:0000313" key="5">
    <source>
        <dbReference type="Proteomes" id="UP000182486"/>
    </source>
</evidence>
<dbReference type="GO" id="GO:0008745">
    <property type="term" value="F:N-acetylmuramoyl-L-alanine amidase activity"/>
    <property type="evidence" value="ECO:0007669"/>
    <property type="project" value="InterPro"/>
</dbReference>
<gene>
    <name evidence="4" type="ORF">BG844_07025</name>
</gene>
<feature type="compositionally biased region" description="Basic and acidic residues" evidence="2">
    <location>
        <begin position="123"/>
        <end position="133"/>
    </location>
</feature>
<feature type="compositionally biased region" description="Low complexity" evidence="2">
    <location>
        <begin position="212"/>
        <end position="221"/>
    </location>
</feature>